<dbReference type="AlphaFoldDB" id="A0A1R4FKE8"/>
<name>A0A1R4FKE8_9MICO</name>
<organism evidence="1 2">
    <name type="scientific">Agrococcus casei LMG 22410</name>
    <dbReference type="NCBI Taxonomy" id="1255656"/>
    <lineage>
        <taxon>Bacteria</taxon>
        <taxon>Bacillati</taxon>
        <taxon>Actinomycetota</taxon>
        <taxon>Actinomycetes</taxon>
        <taxon>Micrococcales</taxon>
        <taxon>Microbacteriaceae</taxon>
        <taxon>Agrococcus</taxon>
    </lineage>
</organism>
<keyword evidence="2" id="KW-1185">Reference proteome</keyword>
<proteinExistence type="predicted"/>
<reference evidence="1 2" key="1">
    <citation type="submission" date="2017-02" db="EMBL/GenBank/DDBJ databases">
        <authorList>
            <person name="Peterson S.W."/>
        </authorList>
    </citation>
    <scope>NUCLEOTIDE SEQUENCE [LARGE SCALE GENOMIC DNA]</scope>
    <source>
        <strain evidence="1 2">LMG 22410</strain>
    </source>
</reference>
<dbReference type="EMBL" id="FUHU01000026">
    <property type="protein sequence ID" value="SJM56359.1"/>
    <property type="molecule type" value="Genomic_DNA"/>
</dbReference>
<sequence>MKQMTRLRRVLRDDEGSTLLLTIGMAMLALTLILTVTAATSLAVERRQLFTVGDGAALVASETFVVDDLVGISAPTQQLQQEALIAAARDWVAQQDPSGETTVVDAYSADGHSATVVVAKRWRPAWLGWLLPEGLVIQVTVTARTMFGQ</sequence>
<dbReference type="Proteomes" id="UP000195787">
    <property type="component" value="Unassembled WGS sequence"/>
</dbReference>
<gene>
    <name evidence="1" type="ORF">CZ674_04910</name>
</gene>
<evidence type="ECO:0000313" key="2">
    <source>
        <dbReference type="Proteomes" id="UP000195787"/>
    </source>
</evidence>
<evidence type="ECO:0000313" key="1">
    <source>
        <dbReference type="EMBL" id="SJM56359.1"/>
    </source>
</evidence>
<accession>A0A1R4FKE8</accession>
<protein>
    <submittedName>
        <fullName evidence="1">Putative membrane protein</fullName>
    </submittedName>
</protein>